<protein>
    <submittedName>
        <fullName evidence="1">Uncharacterized protein</fullName>
    </submittedName>
</protein>
<keyword evidence="2" id="KW-1185">Reference proteome</keyword>
<evidence type="ECO:0000313" key="2">
    <source>
        <dbReference type="Proteomes" id="UP001309876"/>
    </source>
</evidence>
<accession>A0AAN7SW21</accession>
<sequence length="248" mass="28327">MVQLFTSRQFYEEALPVFAAQTFIDCDESEPLQLFSHVKSSTPQSAVCENILKTMFRYTPRVAIDDSILGGLSPNPFGLGLFLDVVRRIDIYPDSEEPNYRVHLPQSGRSAVIMHGDADYNDLSLTANQHMVTGDHLLQCDEKLEFPEGLETCLQERVLNDFAFRNARTLSKLMNHGRRHCRVRFWSIVHCQVVYDVKSLSAVNNEVNDCVMVLGINVETCGLDLFWSEVNCNTKSKFNIPSSVWERW</sequence>
<comment type="caution">
    <text evidence="1">The sequence shown here is derived from an EMBL/GenBank/DDBJ whole genome shotgun (WGS) entry which is preliminary data.</text>
</comment>
<proteinExistence type="predicted"/>
<evidence type="ECO:0000313" key="1">
    <source>
        <dbReference type="EMBL" id="KAK5083023.1"/>
    </source>
</evidence>
<organism evidence="1 2">
    <name type="scientific">Lithohypha guttulata</name>
    <dbReference type="NCBI Taxonomy" id="1690604"/>
    <lineage>
        <taxon>Eukaryota</taxon>
        <taxon>Fungi</taxon>
        <taxon>Dikarya</taxon>
        <taxon>Ascomycota</taxon>
        <taxon>Pezizomycotina</taxon>
        <taxon>Eurotiomycetes</taxon>
        <taxon>Chaetothyriomycetidae</taxon>
        <taxon>Chaetothyriales</taxon>
        <taxon>Trichomeriaceae</taxon>
        <taxon>Lithohypha</taxon>
    </lineage>
</organism>
<dbReference type="Proteomes" id="UP001309876">
    <property type="component" value="Unassembled WGS sequence"/>
</dbReference>
<dbReference type="EMBL" id="JAVRRJ010000007">
    <property type="protein sequence ID" value="KAK5083023.1"/>
    <property type="molecule type" value="Genomic_DNA"/>
</dbReference>
<reference evidence="1 2" key="1">
    <citation type="submission" date="2023-08" db="EMBL/GenBank/DDBJ databases">
        <title>Black Yeasts Isolated from many extreme environments.</title>
        <authorList>
            <person name="Coleine C."/>
            <person name="Stajich J.E."/>
            <person name="Selbmann L."/>
        </authorList>
    </citation>
    <scope>NUCLEOTIDE SEQUENCE [LARGE SCALE GENOMIC DNA]</scope>
    <source>
        <strain evidence="1 2">CCFEE 5910</strain>
    </source>
</reference>
<gene>
    <name evidence="1" type="ORF">LTR05_006905</name>
</gene>
<dbReference type="AlphaFoldDB" id="A0AAN7SW21"/>
<name>A0AAN7SW21_9EURO</name>